<dbReference type="FunFam" id="3.40.605.10:FF:000007">
    <property type="entry name" value="NAD/NADP-dependent betaine aldehyde dehydrogenase"/>
    <property type="match status" value="1"/>
</dbReference>
<dbReference type="STRING" id="1076935.U4L7J1"/>
<dbReference type="OMA" id="INGGPFN"/>
<feature type="active site" evidence="5">
    <location>
        <position position="280"/>
    </location>
</feature>
<dbReference type="PROSITE" id="PS00687">
    <property type="entry name" value="ALDEHYDE_DEHYDR_GLU"/>
    <property type="match status" value="1"/>
</dbReference>
<feature type="domain" description="Aldehyde dehydrogenase" evidence="7">
    <location>
        <begin position="49"/>
        <end position="508"/>
    </location>
</feature>
<dbReference type="FunFam" id="3.40.309.10:FF:000012">
    <property type="entry name" value="Betaine aldehyde dehydrogenase"/>
    <property type="match status" value="1"/>
</dbReference>
<dbReference type="SUPFAM" id="SSF53720">
    <property type="entry name" value="ALDH-like"/>
    <property type="match status" value="1"/>
</dbReference>
<dbReference type="Pfam" id="PF00171">
    <property type="entry name" value="Aldedh"/>
    <property type="match status" value="1"/>
</dbReference>
<sequence length="520" mass="56451">MDKLRSLHWVRDWTGLTTTHLSIGEKEKWVQAPGNIETRLYINGEWFESPDQIHLVRPFDEQPLCSVHSATVGHIDAAVSAALLSFPAWRDLGPLGRKPFFRRLSALIREHVSEFAALNALNLGRSSEISKWELQHSADMYEYYAEAAIDIVGETRVGVDGRLDFELRQPYGVVGAIIPWNVPTLMFTMKTGAALAAGNTVVLKSSEKAPLTSLLMASLMHKAGFPAGVVNVLSGLGPVAGARLAEHPDVRKLSFTGSTATGRLLQKVSAETNLKKFQLELGGKSPCIVFADADLKKAAELLANSFTFLSGQACIASTRVLVEESVMEEFMGHFRTFVGAKEMNVLTDPTVDGADGLSPLVDEIQFKKVLAYIEEGKRTSTTPVIGGHRIGTKGYFVAPCIFENLPQSSRLIQEEIFGPVVCVNTFKTEQEALTLANDTQYGLYASAFSKDVGRLMRCAKGLDAGMLGLNITSPDLVPGFAFGGYKSSGSGRDGYKHGLLTMVEQKTVGLNYGSQAHSMA</sequence>
<comment type="catalytic activity">
    <reaction evidence="4">
        <text>an aldehyde + NAD(+) + H2O = a carboxylate + NADH + 2 H(+)</text>
        <dbReference type="Rhea" id="RHEA:16185"/>
        <dbReference type="ChEBI" id="CHEBI:15377"/>
        <dbReference type="ChEBI" id="CHEBI:15378"/>
        <dbReference type="ChEBI" id="CHEBI:17478"/>
        <dbReference type="ChEBI" id="CHEBI:29067"/>
        <dbReference type="ChEBI" id="CHEBI:57540"/>
        <dbReference type="ChEBI" id="CHEBI:57945"/>
        <dbReference type="EC" id="1.2.1.3"/>
    </reaction>
</comment>
<comment type="similarity">
    <text evidence="1 6">Belongs to the aldehyde dehydrogenase family.</text>
</comment>
<evidence type="ECO:0000256" key="3">
    <source>
        <dbReference type="ARBA" id="ARBA00024226"/>
    </source>
</evidence>
<protein>
    <recommendedName>
        <fullName evidence="3">aldehyde dehydrogenase (NAD(+))</fullName>
        <ecNumber evidence="3">1.2.1.3</ecNumber>
    </recommendedName>
</protein>
<dbReference type="EC" id="1.2.1.3" evidence="3"/>
<evidence type="ECO:0000313" key="9">
    <source>
        <dbReference type="Proteomes" id="UP000018144"/>
    </source>
</evidence>
<evidence type="ECO:0000256" key="5">
    <source>
        <dbReference type="PROSITE-ProRule" id="PRU10007"/>
    </source>
</evidence>
<evidence type="ECO:0000259" key="7">
    <source>
        <dbReference type="Pfam" id="PF00171"/>
    </source>
</evidence>
<evidence type="ECO:0000256" key="2">
    <source>
        <dbReference type="ARBA" id="ARBA00023002"/>
    </source>
</evidence>
<dbReference type="InterPro" id="IPR015590">
    <property type="entry name" value="Aldehyde_DH_dom"/>
</dbReference>
<dbReference type="InterPro" id="IPR016163">
    <property type="entry name" value="Ald_DH_C"/>
</dbReference>
<gene>
    <name evidence="8" type="ORF">PCON_12188</name>
</gene>
<dbReference type="GO" id="GO:0004029">
    <property type="term" value="F:aldehyde dehydrogenase (NAD+) activity"/>
    <property type="evidence" value="ECO:0007669"/>
    <property type="project" value="UniProtKB-EC"/>
</dbReference>
<dbReference type="Proteomes" id="UP000018144">
    <property type="component" value="Unassembled WGS sequence"/>
</dbReference>
<dbReference type="Gene3D" id="3.40.309.10">
    <property type="entry name" value="Aldehyde Dehydrogenase, Chain A, domain 2"/>
    <property type="match status" value="1"/>
</dbReference>
<dbReference type="InterPro" id="IPR016162">
    <property type="entry name" value="Ald_DH_N"/>
</dbReference>
<accession>U4L7J1</accession>
<evidence type="ECO:0000313" key="8">
    <source>
        <dbReference type="EMBL" id="CCX12594.1"/>
    </source>
</evidence>
<proteinExistence type="inferred from homology"/>
<dbReference type="PANTHER" id="PTHR11699">
    <property type="entry name" value="ALDEHYDE DEHYDROGENASE-RELATED"/>
    <property type="match status" value="1"/>
</dbReference>
<organism evidence="8 9">
    <name type="scientific">Pyronema omphalodes (strain CBS 100304)</name>
    <name type="common">Pyronema confluens</name>
    <dbReference type="NCBI Taxonomy" id="1076935"/>
    <lineage>
        <taxon>Eukaryota</taxon>
        <taxon>Fungi</taxon>
        <taxon>Dikarya</taxon>
        <taxon>Ascomycota</taxon>
        <taxon>Pezizomycotina</taxon>
        <taxon>Pezizomycetes</taxon>
        <taxon>Pezizales</taxon>
        <taxon>Pyronemataceae</taxon>
        <taxon>Pyronema</taxon>
    </lineage>
</organism>
<dbReference type="InterPro" id="IPR016161">
    <property type="entry name" value="Ald_DH/histidinol_DH"/>
</dbReference>
<evidence type="ECO:0000256" key="1">
    <source>
        <dbReference type="ARBA" id="ARBA00009986"/>
    </source>
</evidence>
<dbReference type="CDD" id="cd07078">
    <property type="entry name" value="ALDH"/>
    <property type="match status" value="1"/>
</dbReference>
<keyword evidence="2 6" id="KW-0560">Oxidoreductase</keyword>
<dbReference type="Gene3D" id="3.40.605.10">
    <property type="entry name" value="Aldehyde Dehydrogenase, Chain A, domain 1"/>
    <property type="match status" value="1"/>
</dbReference>
<dbReference type="AlphaFoldDB" id="U4L7J1"/>
<evidence type="ECO:0000256" key="6">
    <source>
        <dbReference type="RuleBase" id="RU003345"/>
    </source>
</evidence>
<dbReference type="eggNOG" id="KOG2450">
    <property type="taxonomic scope" value="Eukaryota"/>
</dbReference>
<evidence type="ECO:0000256" key="4">
    <source>
        <dbReference type="ARBA" id="ARBA00049194"/>
    </source>
</evidence>
<name>U4L7J1_PYROM</name>
<reference evidence="8 9" key="1">
    <citation type="journal article" date="2013" name="PLoS Genet.">
        <title>The genome and development-dependent transcriptomes of Pyronema confluens: a window into fungal evolution.</title>
        <authorList>
            <person name="Traeger S."/>
            <person name="Altegoer F."/>
            <person name="Freitag M."/>
            <person name="Gabaldon T."/>
            <person name="Kempken F."/>
            <person name="Kumar A."/>
            <person name="Marcet-Houben M."/>
            <person name="Poggeler S."/>
            <person name="Stajich J.E."/>
            <person name="Nowrousian M."/>
        </authorList>
    </citation>
    <scope>NUCLEOTIDE SEQUENCE [LARGE SCALE GENOMIC DNA]</scope>
    <source>
        <strain evidence="9">CBS 100304</strain>
        <tissue evidence="8">Vegetative mycelium</tissue>
    </source>
</reference>
<dbReference type="InterPro" id="IPR029510">
    <property type="entry name" value="Ald_DH_CS_GLU"/>
</dbReference>
<dbReference type="EMBL" id="HF935720">
    <property type="protein sequence ID" value="CCX12594.1"/>
    <property type="molecule type" value="Genomic_DNA"/>
</dbReference>
<keyword evidence="9" id="KW-1185">Reference proteome</keyword>
<dbReference type="OrthoDB" id="310895at2759"/>